<gene>
    <name evidence="10" type="ORF">BG006_000690</name>
</gene>
<evidence type="ECO:0000256" key="6">
    <source>
        <dbReference type="ARBA" id="ARBA00022927"/>
    </source>
</evidence>
<feature type="transmembrane region" description="Helical" evidence="9">
    <location>
        <begin position="131"/>
        <end position="151"/>
    </location>
</feature>
<evidence type="ECO:0000256" key="7">
    <source>
        <dbReference type="ARBA" id="ARBA00022989"/>
    </source>
</evidence>
<comment type="similarity">
    <text evidence="2">Belongs to the oligopeptide OPT transporter family.</text>
</comment>
<feature type="transmembrane region" description="Helical" evidence="9">
    <location>
        <begin position="614"/>
        <end position="632"/>
    </location>
</feature>
<dbReference type="GO" id="GO:0015031">
    <property type="term" value="P:protein transport"/>
    <property type="evidence" value="ECO:0007669"/>
    <property type="project" value="UniProtKB-KW"/>
</dbReference>
<feature type="transmembrane region" description="Helical" evidence="9">
    <location>
        <begin position="187"/>
        <end position="208"/>
    </location>
</feature>
<dbReference type="Proteomes" id="UP000696485">
    <property type="component" value="Unassembled WGS sequence"/>
</dbReference>
<dbReference type="EMBL" id="JAAAUY010001118">
    <property type="protein sequence ID" value="KAF9324279.1"/>
    <property type="molecule type" value="Genomic_DNA"/>
</dbReference>
<keyword evidence="11" id="KW-1185">Reference proteome</keyword>
<comment type="subcellular location">
    <subcellularLocation>
        <location evidence="1">Membrane</location>
        <topology evidence="1">Multi-pass membrane protein</topology>
    </subcellularLocation>
</comment>
<feature type="transmembrane region" description="Helical" evidence="9">
    <location>
        <begin position="265"/>
        <end position="284"/>
    </location>
</feature>
<dbReference type="AlphaFoldDB" id="A0A9P5SDW6"/>
<dbReference type="InterPro" id="IPR004813">
    <property type="entry name" value="OPT"/>
</dbReference>
<dbReference type="Pfam" id="PF03169">
    <property type="entry name" value="OPT"/>
    <property type="match status" value="1"/>
</dbReference>
<keyword evidence="3" id="KW-0813">Transport</keyword>
<feature type="transmembrane region" description="Helical" evidence="9">
    <location>
        <begin position="458"/>
        <end position="481"/>
    </location>
</feature>
<feature type="transmembrane region" description="Helical" evidence="9">
    <location>
        <begin position="542"/>
        <end position="564"/>
    </location>
</feature>
<dbReference type="GO" id="GO:0035673">
    <property type="term" value="F:oligopeptide transmembrane transporter activity"/>
    <property type="evidence" value="ECO:0007669"/>
    <property type="project" value="InterPro"/>
</dbReference>
<evidence type="ECO:0000313" key="11">
    <source>
        <dbReference type="Proteomes" id="UP000696485"/>
    </source>
</evidence>
<feature type="transmembrane region" description="Helical" evidence="9">
    <location>
        <begin position="644"/>
        <end position="677"/>
    </location>
</feature>
<proteinExistence type="inferred from homology"/>
<feature type="transmembrane region" description="Helical" evidence="9">
    <location>
        <begin position="59"/>
        <end position="79"/>
    </location>
</feature>
<feature type="transmembrane region" description="Helical" evidence="9">
    <location>
        <begin position="163"/>
        <end position="181"/>
    </location>
</feature>
<evidence type="ECO:0000256" key="3">
    <source>
        <dbReference type="ARBA" id="ARBA00022448"/>
    </source>
</evidence>
<keyword evidence="8 9" id="KW-0472">Membrane</keyword>
<keyword evidence="6" id="KW-0653">Protein transport</keyword>
<accession>A0A9P5SDW6</accession>
<evidence type="ECO:0000256" key="9">
    <source>
        <dbReference type="SAM" id="Phobius"/>
    </source>
</evidence>
<keyword evidence="5" id="KW-0571">Peptide transport</keyword>
<keyword evidence="4 9" id="KW-0812">Transmembrane</keyword>
<reference evidence="10" key="1">
    <citation type="journal article" date="2020" name="Fungal Divers.">
        <title>Resolving the Mortierellaceae phylogeny through synthesis of multi-gene phylogenetics and phylogenomics.</title>
        <authorList>
            <person name="Vandepol N."/>
            <person name="Liber J."/>
            <person name="Desiro A."/>
            <person name="Na H."/>
            <person name="Kennedy M."/>
            <person name="Barry K."/>
            <person name="Grigoriev I.V."/>
            <person name="Miller A.N."/>
            <person name="O'Donnell K."/>
            <person name="Stajich J.E."/>
            <person name="Bonito G."/>
        </authorList>
    </citation>
    <scope>NUCLEOTIDE SEQUENCE</scope>
    <source>
        <strain evidence="10">NVP1</strain>
    </source>
</reference>
<name>A0A9P5SDW6_9FUNG</name>
<feature type="transmembrane region" description="Helical" evidence="9">
    <location>
        <begin position="86"/>
        <end position="106"/>
    </location>
</feature>
<feature type="transmembrane region" description="Helical" evidence="9">
    <location>
        <begin position="432"/>
        <end position="452"/>
    </location>
</feature>
<evidence type="ECO:0000256" key="5">
    <source>
        <dbReference type="ARBA" id="ARBA00022856"/>
    </source>
</evidence>
<feature type="transmembrane region" description="Helical" evidence="9">
    <location>
        <begin position="376"/>
        <end position="398"/>
    </location>
</feature>
<evidence type="ECO:0000256" key="8">
    <source>
        <dbReference type="ARBA" id="ARBA00023136"/>
    </source>
</evidence>
<feature type="transmembrane region" description="Helical" evidence="9">
    <location>
        <begin position="229"/>
        <end position="253"/>
    </location>
</feature>
<evidence type="ECO:0000256" key="1">
    <source>
        <dbReference type="ARBA" id="ARBA00004141"/>
    </source>
</evidence>
<sequence length="761" mass="86272">MGEKLDHENEKEISNLEKAYIGDSISLEEAEPENSKIEAVRLVVPLTDDPTLIVMTFRFWVLVTFFSIMGAATEQYYFFRAAKGNFSIYFVNLASYGMGTFMARVLPTTKWTIGGHTFSFNPGPFNIKEHTLIGVGVSAAAGSAYAMYTLSVMDLMLQHRIDALGSMILIITTQCLGYGMAGTLRKYLVYPAEMVWWPNLVQVVFYHAMHNTDEFKNKKMIRGWSYMKYFWIFCGGMFLYQFIPQLFAPMLVYFDWICWFKPFDYNYWALFSSMSRGGVGILSLTFDWSQIGGDNMWMPLSTQLLRYGGIILSYWIIFPYIWLNNVYDAKIFGYALTPSLYFMNGTAFKINSVLNTDFTLNEEKYAAGPKVTMTPMYALIFLYSFIALGSCISHIVCFHGADMWKTWKSAIHSTDEDIHQKMMKVYPEVPQMWYAILYVVMLALSMVAVEVYELQLPWYGLLFAAAIAWILSLPIGAMTAITGTGPGLNVITQLTCGFLFPGKVIANMTFKCYGYMAMWQCHRLLEDLKLGVYMKVPPRAMFVAQIWGASIGAVFNYIVMIIIIDNKREFLDGTRPDPTGLWTGVSPQVYWGSGLIYGALGPAKMFGKDSQYHFIYWGFLIGAVLPIIQWGLSKKFPSVKWSALNITIIAGGMSAYPGGLVIGVVCGLVVCVIWQGWLFKYHRNWWSKYTFILSAALDTGSAFTGLFLFLFLQGGLHPKLTFDMPSWFMNPISPKGDNAPYLGVNRCGAFEHKWQSGMLEK</sequence>
<organism evidence="10 11">
    <name type="scientific">Podila minutissima</name>
    <dbReference type="NCBI Taxonomy" id="64525"/>
    <lineage>
        <taxon>Eukaryota</taxon>
        <taxon>Fungi</taxon>
        <taxon>Fungi incertae sedis</taxon>
        <taxon>Mucoromycota</taxon>
        <taxon>Mortierellomycotina</taxon>
        <taxon>Mortierellomycetes</taxon>
        <taxon>Mortierellales</taxon>
        <taxon>Mortierellaceae</taxon>
        <taxon>Podila</taxon>
    </lineage>
</organism>
<evidence type="ECO:0000313" key="10">
    <source>
        <dbReference type="EMBL" id="KAF9324279.1"/>
    </source>
</evidence>
<dbReference type="InterPro" id="IPR004648">
    <property type="entry name" value="Oligpept_transpt"/>
</dbReference>
<comment type="caution">
    <text evidence="10">The sequence shown here is derived from an EMBL/GenBank/DDBJ whole genome shotgun (WGS) entry which is preliminary data.</text>
</comment>
<evidence type="ECO:0000256" key="4">
    <source>
        <dbReference type="ARBA" id="ARBA00022692"/>
    </source>
</evidence>
<dbReference type="PANTHER" id="PTHR22601">
    <property type="entry name" value="ISP4 LIKE PROTEIN"/>
    <property type="match status" value="1"/>
</dbReference>
<dbReference type="GO" id="GO:0016020">
    <property type="term" value="C:membrane"/>
    <property type="evidence" value="ECO:0007669"/>
    <property type="project" value="UniProtKB-SubCell"/>
</dbReference>
<feature type="transmembrane region" description="Helical" evidence="9">
    <location>
        <begin position="689"/>
        <end position="712"/>
    </location>
</feature>
<protein>
    <submittedName>
        <fullName evidence="10">Uncharacterized protein</fullName>
    </submittedName>
</protein>
<dbReference type="NCBIfam" id="TIGR00728">
    <property type="entry name" value="OPT_sfam"/>
    <property type="match status" value="1"/>
</dbReference>
<evidence type="ECO:0000256" key="2">
    <source>
        <dbReference type="ARBA" id="ARBA00008807"/>
    </source>
</evidence>
<feature type="transmembrane region" description="Helical" evidence="9">
    <location>
        <begin position="304"/>
        <end position="323"/>
    </location>
</feature>
<keyword evidence="7 9" id="KW-1133">Transmembrane helix</keyword>